<dbReference type="GO" id="GO:0005525">
    <property type="term" value="F:GTP binding"/>
    <property type="evidence" value="ECO:0007669"/>
    <property type="project" value="UniProtKB-KW"/>
</dbReference>
<dbReference type="Proteomes" id="UP001214638">
    <property type="component" value="Unassembled WGS sequence"/>
</dbReference>
<protein>
    <submittedName>
        <fullName evidence="5">Bifunctional Translational (Tr)-type GTP-binding domain/P-loop containing nucleoside triphosphate hydrolase</fullName>
    </submittedName>
</protein>
<dbReference type="SUPFAM" id="SSF52540">
    <property type="entry name" value="P-loop containing nucleoside triphosphate hydrolases"/>
    <property type="match status" value="1"/>
</dbReference>
<dbReference type="KEGG" id="bdw:94334549"/>
<evidence type="ECO:0000256" key="2">
    <source>
        <dbReference type="ARBA" id="ARBA00022917"/>
    </source>
</evidence>
<sequence length="175" mass="19882">MDTHCVIHGQFWVFFITTVVAIHQCRHLTIAKNGFPYSNSSYHKHRQIAGTNAFLNLSNLKTRGFDLITIRNAQPLLHAKETENRKIHQLNAASMDIASTQVTLKRYRNIGWLNALYFQCIILAFLYKFPTGIMAHIDAGKTTTTERILYLTGMTFKIGEVHDGIFFLSCACACI</sequence>
<dbReference type="Pfam" id="PF00009">
    <property type="entry name" value="GTP_EFTU"/>
    <property type="match status" value="1"/>
</dbReference>
<dbReference type="GO" id="GO:0032790">
    <property type="term" value="P:ribosome disassembly"/>
    <property type="evidence" value="ECO:0007669"/>
    <property type="project" value="TreeGrafter"/>
</dbReference>
<keyword evidence="3" id="KW-0342">GTP-binding</keyword>
<keyword evidence="6" id="KW-1185">Reference proteome</keyword>
<dbReference type="GO" id="GO:0003924">
    <property type="term" value="F:GTPase activity"/>
    <property type="evidence" value="ECO:0007669"/>
    <property type="project" value="InterPro"/>
</dbReference>
<evidence type="ECO:0000313" key="5">
    <source>
        <dbReference type="EMBL" id="KAK2197252.1"/>
    </source>
</evidence>
<keyword evidence="2" id="KW-0648">Protein biosynthesis</keyword>
<dbReference type="InterPro" id="IPR000795">
    <property type="entry name" value="T_Tr_GTP-bd_dom"/>
</dbReference>
<evidence type="ECO:0000313" key="6">
    <source>
        <dbReference type="Proteomes" id="UP001214638"/>
    </source>
</evidence>
<reference evidence="5" key="1">
    <citation type="journal article" date="2023" name="Nat. Microbiol.">
        <title>Babesia duncani multi-omics identifies virulence factors and drug targets.</title>
        <authorList>
            <person name="Singh P."/>
            <person name="Lonardi S."/>
            <person name="Liang Q."/>
            <person name="Vydyam P."/>
            <person name="Khabirova E."/>
            <person name="Fang T."/>
            <person name="Gihaz S."/>
            <person name="Thekkiniath J."/>
            <person name="Munshi M."/>
            <person name="Abel S."/>
            <person name="Ciampossin L."/>
            <person name="Batugedara G."/>
            <person name="Gupta M."/>
            <person name="Lu X.M."/>
            <person name="Lenz T."/>
            <person name="Chakravarty S."/>
            <person name="Cornillot E."/>
            <person name="Hu Y."/>
            <person name="Ma W."/>
            <person name="Gonzalez L.M."/>
            <person name="Sanchez S."/>
            <person name="Estrada K."/>
            <person name="Sanchez-Flores A."/>
            <person name="Montero E."/>
            <person name="Harb O.S."/>
            <person name="Le Roch K.G."/>
            <person name="Mamoun C.B."/>
        </authorList>
    </citation>
    <scope>NUCLEOTIDE SEQUENCE</scope>
    <source>
        <strain evidence="5">WA1</strain>
    </source>
</reference>
<dbReference type="GeneID" id="94334549"/>
<dbReference type="EMBL" id="JALLKP010000001">
    <property type="protein sequence ID" value="KAK2197252.1"/>
    <property type="molecule type" value="Genomic_DNA"/>
</dbReference>
<dbReference type="PANTHER" id="PTHR43261:SF1">
    <property type="entry name" value="RIBOSOME-RELEASING FACTOR 2, MITOCHONDRIAL"/>
    <property type="match status" value="1"/>
</dbReference>
<keyword evidence="1" id="KW-0547">Nucleotide-binding</keyword>
<keyword evidence="5" id="KW-0378">Hydrolase</keyword>
<dbReference type="AlphaFoldDB" id="A0AAD9PMR3"/>
<organism evidence="5 6">
    <name type="scientific">Babesia duncani</name>
    <dbReference type="NCBI Taxonomy" id="323732"/>
    <lineage>
        <taxon>Eukaryota</taxon>
        <taxon>Sar</taxon>
        <taxon>Alveolata</taxon>
        <taxon>Apicomplexa</taxon>
        <taxon>Aconoidasida</taxon>
        <taxon>Piroplasmida</taxon>
        <taxon>Babesiidae</taxon>
        <taxon>Babesia</taxon>
    </lineage>
</organism>
<evidence type="ECO:0000256" key="3">
    <source>
        <dbReference type="ARBA" id="ARBA00023134"/>
    </source>
</evidence>
<evidence type="ECO:0000256" key="1">
    <source>
        <dbReference type="ARBA" id="ARBA00022741"/>
    </source>
</evidence>
<dbReference type="GO" id="GO:0006412">
    <property type="term" value="P:translation"/>
    <property type="evidence" value="ECO:0007669"/>
    <property type="project" value="UniProtKB-KW"/>
</dbReference>
<dbReference type="Gene3D" id="3.40.50.300">
    <property type="entry name" value="P-loop containing nucleotide triphosphate hydrolases"/>
    <property type="match status" value="1"/>
</dbReference>
<feature type="domain" description="Tr-type G" evidence="4">
    <location>
        <begin position="132"/>
        <end position="162"/>
    </location>
</feature>
<accession>A0AAD9PMR3</accession>
<dbReference type="PANTHER" id="PTHR43261">
    <property type="entry name" value="TRANSLATION ELONGATION FACTOR G-RELATED"/>
    <property type="match status" value="1"/>
</dbReference>
<name>A0AAD9PMR3_9APIC</name>
<gene>
    <name evidence="5" type="ORF">BdWA1_000251</name>
</gene>
<evidence type="ECO:0000259" key="4">
    <source>
        <dbReference type="Pfam" id="PF00009"/>
    </source>
</evidence>
<dbReference type="InterPro" id="IPR027417">
    <property type="entry name" value="P-loop_NTPase"/>
</dbReference>
<comment type="caution">
    <text evidence="5">The sequence shown here is derived from an EMBL/GenBank/DDBJ whole genome shotgun (WGS) entry which is preliminary data.</text>
</comment>
<dbReference type="RefSeq" id="XP_067804094.1">
    <property type="nucleotide sequence ID" value="XM_067945303.1"/>
</dbReference>
<proteinExistence type="predicted"/>